<reference evidence="2" key="1">
    <citation type="submission" date="2013-10" db="EMBL/GenBank/DDBJ databases">
        <title>Genomic analysis of the causative agents of coccidiosis in chickens.</title>
        <authorList>
            <person name="Reid A.J."/>
            <person name="Blake D."/>
            <person name="Billington K."/>
            <person name="Browne H."/>
            <person name="Dunn M."/>
            <person name="Hung S."/>
            <person name="Kawahara F."/>
            <person name="Miranda-Saavedra D."/>
            <person name="Mourier T."/>
            <person name="Nagra H."/>
            <person name="Otto T.D."/>
            <person name="Rawlings N."/>
            <person name="Sanchez A."/>
            <person name="Sanders M."/>
            <person name="Subramaniam C."/>
            <person name="Tay Y."/>
            <person name="Dear P."/>
            <person name="Doerig C."/>
            <person name="Gruber A."/>
            <person name="Parkinson J."/>
            <person name="Shirley M."/>
            <person name="Wan K.L."/>
            <person name="Berriman M."/>
            <person name="Tomley F."/>
            <person name="Pain A."/>
        </authorList>
    </citation>
    <scope>NUCLEOTIDE SEQUENCE [LARGE SCALE GENOMIC DNA]</scope>
    <source>
        <strain evidence="2">Houghton</strain>
    </source>
</reference>
<gene>
    <name evidence="2" type="ORF">ENH_00079270</name>
</gene>
<keyword evidence="3" id="KW-1185">Reference proteome</keyword>
<dbReference type="GeneID" id="25478057"/>
<protein>
    <submittedName>
        <fullName evidence="2">Uncharacterized protein</fullName>
    </submittedName>
</protein>
<dbReference type="RefSeq" id="XP_013438642.1">
    <property type="nucleotide sequence ID" value="XM_013583188.1"/>
</dbReference>
<dbReference type="AlphaFoldDB" id="U6N8I6"/>
<feature type="compositionally biased region" description="Gly residues" evidence="1">
    <location>
        <begin position="144"/>
        <end position="153"/>
    </location>
</feature>
<feature type="region of interest" description="Disordered" evidence="1">
    <location>
        <begin position="30"/>
        <end position="153"/>
    </location>
</feature>
<feature type="compositionally biased region" description="Pro residues" evidence="1">
    <location>
        <begin position="34"/>
        <end position="56"/>
    </location>
</feature>
<organism evidence="2 3">
    <name type="scientific">Eimeria necatrix</name>
    <dbReference type="NCBI Taxonomy" id="51315"/>
    <lineage>
        <taxon>Eukaryota</taxon>
        <taxon>Sar</taxon>
        <taxon>Alveolata</taxon>
        <taxon>Apicomplexa</taxon>
        <taxon>Conoidasida</taxon>
        <taxon>Coccidia</taxon>
        <taxon>Eucoccidiorida</taxon>
        <taxon>Eimeriorina</taxon>
        <taxon>Eimeriidae</taxon>
        <taxon>Eimeria</taxon>
    </lineage>
</organism>
<reference evidence="2" key="2">
    <citation type="submission" date="2013-10" db="EMBL/GenBank/DDBJ databases">
        <authorList>
            <person name="Aslett M."/>
        </authorList>
    </citation>
    <scope>NUCLEOTIDE SEQUENCE [LARGE SCALE GENOMIC DNA]</scope>
    <source>
        <strain evidence="2">Houghton</strain>
    </source>
</reference>
<evidence type="ECO:0000313" key="3">
    <source>
        <dbReference type="Proteomes" id="UP000030754"/>
    </source>
</evidence>
<proteinExistence type="predicted"/>
<sequence length="334" mass="36569">MEKGPLGCLCHQVDAVDGLVFEVELRQLQQQFPGGPPEGPPWGAPEGPPGAPPGAPRDPGGPQEPWVYPGNLQCAQEYPGDPQGHFGGPQGYWGAPQGYTGGPQEDVGGPQGHLWGPPGGSGAPQGYWGGPQGYSGGPQEDLGGPQGYWGGPQGYWGAPQGLLDERLGVETAGGCWKEEKFVVGWQQKVFSQMERGVYMQPLDVEEQQMCPRWVFYQQQLLQEFKRDKKETLFPGDKKQSSFYTFTDGDIRETLPFLLLRAQQKGAKHPARPPRSSVCCVAGYHCENSDCEGLQVALHEGQFGRQRSQTWRGRGKHPRVGEQFVDFAVQHFALL</sequence>
<dbReference type="VEuPathDB" id="ToxoDB:ENH_00079270"/>
<feature type="compositionally biased region" description="Gly residues" evidence="1">
    <location>
        <begin position="117"/>
        <end position="136"/>
    </location>
</feature>
<dbReference type="Proteomes" id="UP000030754">
    <property type="component" value="Unassembled WGS sequence"/>
</dbReference>
<dbReference type="EMBL" id="HG725884">
    <property type="protein sequence ID" value="CDJ70176.1"/>
    <property type="molecule type" value="Genomic_DNA"/>
</dbReference>
<evidence type="ECO:0000256" key="1">
    <source>
        <dbReference type="SAM" id="MobiDB-lite"/>
    </source>
</evidence>
<dbReference type="OrthoDB" id="10459301at2759"/>
<evidence type="ECO:0000313" key="2">
    <source>
        <dbReference type="EMBL" id="CDJ70176.1"/>
    </source>
</evidence>
<accession>U6N8I6</accession>
<name>U6N8I6_9EIME</name>